<keyword evidence="5" id="KW-0560">Oxidoreductase</keyword>
<dbReference type="GO" id="GO:0050660">
    <property type="term" value="F:flavin adenine dinucleotide binding"/>
    <property type="evidence" value="ECO:0007669"/>
    <property type="project" value="InterPro"/>
</dbReference>
<evidence type="ECO:0000259" key="7">
    <source>
        <dbReference type="Pfam" id="PF05199"/>
    </source>
</evidence>
<evidence type="ECO:0000256" key="4">
    <source>
        <dbReference type="ARBA" id="ARBA00022827"/>
    </source>
</evidence>
<feature type="domain" description="Glucose-methanol-choline oxidoreductase C-terminal" evidence="7">
    <location>
        <begin position="396"/>
        <end position="510"/>
    </location>
</feature>
<dbReference type="SUPFAM" id="SSF54373">
    <property type="entry name" value="FAD-linked reductases, C-terminal domain"/>
    <property type="match status" value="1"/>
</dbReference>
<evidence type="ECO:0000313" key="9">
    <source>
        <dbReference type="Proteomes" id="UP000235347"/>
    </source>
</evidence>
<dbReference type="PANTHER" id="PTHR42784:SF1">
    <property type="entry name" value="PYRANOSE 2-OXIDASE"/>
    <property type="match status" value="1"/>
</dbReference>
<dbReference type="GO" id="GO:0016614">
    <property type="term" value="F:oxidoreductase activity, acting on CH-OH group of donors"/>
    <property type="evidence" value="ECO:0007669"/>
    <property type="project" value="InterPro"/>
</dbReference>
<dbReference type="Pfam" id="PF00732">
    <property type="entry name" value="GMC_oxred_N"/>
    <property type="match status" value="1"/>
</dbReference>
<evidence type="ECO:0000256" key="2">
    <source>
        <dbReference type="ARBA" id="ARBA00010790"/>
    </source>
</evidence>
<dbReference type="InterPro" id="IPR051473">
    <property type="entry name" value="P2Ox-like"/>
</dbReference>
<feature type="domain" description="Glucose-methanol-choline oxidoreductase N-terminal" evidence="6">
    <location>
        <begin position="32"/>
        <end position="314"/>
    </location>
</feature>
<dbReference type="PANTHER" id="PTHR42784">
    <property type="entry name" value="PYRANOSE 2-OXIDASE"/>
    <property type="match status" value="1"/>
</dbReference>
<dbReference type="InterPro" id="IPR000172">
    <property type="entry name" value="GMC_OxRdtase_N"/>
</dbReference>
<name>A0A2N7WB79_9BURK</name>
<dbReference type="InterPro" id="IPR007867">
    <property type="entry name" value="GMC_OxRtase_C"/>
</dbReference>
<evidence type="ECO:0000256" key="1">
    <source>
        <dbReference type="ARBA" id="ARBA00001974"/>
    </source>
</evidence>
<keyword evidence="3" id="KW-0285">Flavoprotein</keyword>
<organism evidence="8 9">
    <name type="scientific">Trinickia soli</name>
    <dbReference type="NCBI Taxonomy" id="380675"/>
    <lineage>
        <taxon>Bacteria</taxon>
        <taxon>Pseudomonadati</taxon>
        <taxon>Pseudomonadota</taxon>
        <taxon>Betaproteobacteria</taxon>
        <taxon>Burkholderiales</taxon>
        <taxon>Burkholderiaceae</taxon>
        <taxon>Trinickia</taxon>
    </lineage>
</organism>
<dbReference type="SUPFAM" id="SSF51905">
    <property type="entry name" value="FAD/NAD(P)-binding domain"/>
    <property type="match status" value="1"/>
</dbReference>
<reference evidence="8 9" key="1">
    <citation type="submission" date="2018-01" db="EMBL/GenBank/DDBJ databases">
        <title>Whole genome analyses suggest that Burkholderia sensu lato contains two further novel genera in the rhizoxinica-symbiotica group Mycetohabitans gen. nov., and Trinickia gen. nov.: implications for the evolution of diazotrophy and nodulation in the Burkholderiaceae.</title>
        <authorList>
            <person name="Estrada-de los Santos P."/>
            <person name="Palmer M."/>
            <person name="Chavez-Ramirez B."/>
            <person name="Beukes C."/>
            <person name="Steenkamp E.T."/>
            <person name="Hirsch A.M."/>
            <person name="Manyaka P."/>
            <person name="Maluk M."/>
            <person name="Lafos M."/>
            <person name="Crook M."/>
            <person name="Gross E."/>
            <person name="Simon M.F."/>
            <person name="Bueno dos Reis Junior F."/>
            <person name="Poole P.S."/>
            <person name="Venter S.N."/>
            <person name="James E.K."/>
        </authorList>
    </citation>
    <scope>NUCLEOTIDE SEQUENCE [LARGE SCALE GENOMIC DNA]</scope>
    <source>
        <strain evidence="8 9">GP25-8</strain>
    </source>
</reference>
<evidence type="ECO:0000256" key="3">
    <source>
        <dbReference type="ARBA" id="ARBA00022630"/>
    </source>
</evidence>
<keyword evidence="9" id="KW-1185">Reference proteome</keyword>
<dbReference type="InterPro" id="IPR036188">
    <property type="entry name" value="FAD/NAD-bd_sf"/>
</dbReference>
<accession>A0A2N7WB79</accession>
<dbReference type="EMBL" id="PNYB01000004">
    <property type="protein sequence ID" value="PMS26647.1"/>
    <property type="molecule type" value="Genomic_DNA"/>
</dbReference>
<sequence length="541" mass="58314">MTSSFAPFVEVRALGASHMHGLRAHASLEDPFDVIVIGSGAAGAVAAETFVRAGLRTLLLEEGARLKADAANAAVDTDAITAFAGNDTQGWNQQGWPWTTRNLGGGTVFYGGASFRYTEFDFDPSERIRVDGMPTKWPIGADDLAPFYKEMESRLCVDHAAFTSESAAAPGSLSLPAEHLWRGALQLDLSPRPTPVAVDRALCNRCSLCISTQCTRGAKRDVVSTMLGPLADAPNLMLLTGVKAVALTQETRNRAHAVQCMDAGTGRTHSFRAHRFVLACSAIQTAALLLRSVTPYAPGGLGNDHDVVGRGLCMKLSEYSQGIVNVDRHQIDAHPVGYRGPFSTVCVLDHYLDGHCPNGVGGLIYEAKHDDWRSLQVDGLVLRVETILADHPSLGNRVRLSSSKDPWGLPRIMIDYTADSRDLARLAYMVERSADWLKAAGARDIRHEASNFTMGSTHLHGTCRAGNDPRTSVVNRDGRLHSLENVYVADGSYMPYPGGLNPTLTIQANALRIARLIAQEATGHAVALRTLQTVATRGDLL</sequence>
<keyword evidence="4" id="KW-0274">FAD</keyword>
<comment type="cofactor">
    <cofactor evidence="1">
        <name>FAD</name>
        <dbReference type="ChEBI" id="CHEBI:57692"/>
    </cofactor>
</comment>
<dbReference type="Gene3D" id="3.50.50.60">
    <property type="entry name" value="FAD/NAD(P)-binding domain"/>
    <property type="match status" value="3"/>
</dbReference>
<dbReference type="Pfam" id="PF05199">
    <property type="entry name" value="GMC_oxred_C"/>
    <property type="match status" value="1"/>
</dbReference>
<proteinExistence type="inferred from homology"/>
<dbReference type="AlphaFoldDB" id="A0A2N7WB79"/>
<evidence type="ECO:0000313" key="8">
    <source>
        <dbReference type="EMBL" id="PMS26647.1"/>
    </source>
</evidence>
<comment type="caution">
    <text evidence="8">The sequence shown here is derived from an EMBL/GenBank/DDBJ whole genome shotgun (WGS) entry which is preliminary data.</text>
</comment>
<protein>
    <submittedName>
        <fullName evidence="8">GMC family oxidoreductase</fullName>
    </submittedName>
</protein>
<dbReference type="Proteomes" id="UP000235347">
    <property type="component" value="Unassembled WGS sequence"/>
</dbReference>
<gene>
    <name evidence="8" type="ORF">C0Z19_06885</name>
</gene>
<evidence type="ECO:0000256" key="5">
    <source>
        <dbReference type="ARBA" id="ARBA00023002"/>
    </source>
</evidence>
<comment type="similarity">
    <text evidence="2">Belongs to the GMC oxidoreductase family.</text>
</comment>
<evidence type="ECO:0000259" key="6">
    <source>
        <dbReference type="Pfam" id="PF00732"/>
    </source>
</evidence>